<sequence length="1190" mass="131489">MRKLGYILLTLILIWVPYSAHFLNTVSAESNSANDLLFLEITVDGNTQNPDFSGVNQYNVKVDTMSMKRFVADRKALDGKYDGIIIGQGNYSTQGVIGRNHNTSEVQNDITNLKAEQIINQFINKNQPVFIHEISMDNGGVLEQKFKNISADAAVYYGGESQVDLRGCNWSWWYGWYCPETITDGLSFNNAYKTFMNEKFSKKPSFEVTSKPSGWNSSYSNAYKAGDEINYQVNIHNQSLSRMKLRLYIDQDFNDRFDAEEVVKEIDVNSKNPQLNYKLPFGFSGPRMWKVELVQSHNDFVLSDYETGEFLFEDKPVEINVLQVYRNSNSSLQKANNMKQSYLTQNGQYNINIDVTGFDVFNSSRGSSGQNNQSSHEVINGKYDMVIFGFSDTYNYANLSQGAVNSLKSFIESQQSVMFTHDTIFNNNNVWVNNFMDATGQKAPETNLGNGAPNTSRSTKKVNEGLMTSFPFDLPENVAIATTHNQYYTLDLEDENVIPWYNIIGSNRDVNDSWNHYYTYSKGNITYSGTGHTSTNFPDAEQRLFVNTMYRAFFGANHAPEITVITPEDEEVFPINQTIPVSFTVEDYDLSAKTNDVKVYVNDTLVHHKENSRNGETINLQLEHGMEEEGEVVIRIVATDEKGAETVEERTVRVFETENLLELSRDIQPVKPVYEVNRDLIQLNYTLDPKPVRRSELAGNQSISLENITFTEVFPPNVEINNLPAGFVKSGSLESGYTVTGTIDEIPYTKDFEGADRGGWRGADPVTFSIGITATQGGYYSLTNSSLTYDQMYGKENNGNGNANNGENYAGTFTENFNRIDFVAGYPLLEVNLTESMAIDKGLERNLVASGDFSFGPEEAEVESIEWSTSDPGVITVTQGGIIKAIGNGEAVITVTVTDVFGNVITKTSNVSVRVPIESIELENVEVYVGETAELPLTVNPADASGSIEITLENNTVASVNTATRTVTGLQPGITKAVARGINANGTEVIAEAIIQVKTKEITALNVEPGEITIKKFDQFDSFTVSVEPEYADVETLTWTSLNPSIVEVISPGVIRGVGAGTAVIRIQAPNGVSDEVTVIVISPLTDAGFGKDSVTINKGDTYPLSSELQLTPSDATDIASIVYTNVTPGNANPSINLAGNGDVFGNRTGRNNIVRVTVTTDSGETFTDTIKVIVIDSENVEDLENGDRY</sequence>
<feature type="domain" description="BIG2" evidence="1">
    <location>
        <begin position="1001"/>
        <end position="1079"/>
    </location>
</feature>
<feature type="domain" description="BIG2" evidence="1">
    <location>
        <begin position="827"/>
        <end position="906"/>
    </location>
</feature>
<dbReference type="AlphaFoldDB" id="A0A0C2RSW2"/>
<evidence type="ECO:0000259" key="1">
    <source>
        <dbReference type="SMART" id="SM00635"/>
    </source>
</evidence>
<protein>
    <recommendedName>
        <fullName evidence="1">BIG2 domain-containing protein</fullName>
    </recommendedName>
</protein>
<proteinExistence type="predicted"/>
<accession>A0A0C2RSW2</accession>
<dbReference type="SMART" id="SM00635">
    <property type="entry name" value="BID_2"/>
    <property type="match status" value="3"/>
</dbReference>
<comment type="caution">
    <text evidence="2">The sequence shown here is derived from an EMBL/GenBank/DDBJ whole genome shotgun (WGS) entry which is preliminary data.</text>
</comment>
<name>A0A0C2RSW2_9BACL</name>
<dbReference type="SUPFAM" id="SSF49373">
    <property type="entry name" value="Invasin/intimin cell-adhesion fragments"/>
    <property type="match status" value="2"/>
</dbReference>
<dbReference type="InterPro" id="IPR003343">
    <property type="entry name" value="Big_2"/>
</dbReference>
<evidence type="ECO:0000313" key="3">
    <source>
        <dbReference type="Proteomes" id="UP000031950"/>
    </source>
</evidence>
<organism evidence="2 3">
    <name type="scientific">Jeotgalibacillus alimentarius</name>
    <dbReference type="NCBI Taxonomy" id="135826"/>
    <lineage>
        <taxon>Bacteria</taxon>
        <taxon>Bacillati</taxon>
        <taxon>Bacillota</taxon>
        <taxon>Bacilli</taxon>
        <taxon>Bacillales</taxon>
        <taxon>Caryophanaceae</taxon>
        <taxon>Jeotgalibacillus</taxon>
    </lineage>
</organism>
<dbReference type="PATRIC" id="fig|135826.4.peg.300"/>
<keyword evidence="3" id="KW-1185">Reference proteome</keyword>
<feature type="domain" description="BIG2" evidence="1">
    <location>
        <begin position="916"/>
        <end position="991"/>
    </location>
</feature>
<dbReference type="EMBL" id="JXRQ01000008">
    <property type="protein sequence ID" value="KIL53320.1"/>
    <property type="molecule type" value="Genomic_DNA"/>
</dbReference>
<gene>
    <name evidence="2" type="ORF">KP77_02960</name>
</gene>
<dbReference type="Gene3D" id="2.60.40.1080">
    <property type="match status" value="3"/>
</dbReference>
<evidence type="ECO:0000313" key="2">
    <source>
        <dbReference type="EMBL" id="KIL53320.1"/>
    </source>
</evidence>
<reference evidence="2 3" key="1">
    <citation type="submission" date="2015-01" db="EMBL/GenBank/DDBJ databases">
        <title>Genome sequence of Jeotgalibacillus alimentarius.</title>
        <authorList>
            <person name="Goh K.M."/>
            <person name="Chan K.-G."/>
            <person name="Yaakop A.S."/>
            <person name="Ee R."/>
            <person name="Gan H.M."/>
            <person name="Chan C.S."/>
        </authorList>
    </citation>
    <scope>NUCLEOTIDE SEQUENCE [LARGE SCALE GENOMIC DNA]</scope>
    <source>
        <strain evidence="2 3">YKJ-13</strain>
    </source>
</reference>
<dbReference type="Proteomes" id="UP000031950">
    <property type="component" value="Unassembled WGS sequence"/>
</dbReference>
<dbReference type="STRING" id="135826.KP77_02960"/>
<dbReference type="InterPro" id="IPR008964">
    <property type="entry name" value="Invasin/intimin_cell_adhesion"/>
</dbReference>
<dbReference type="Gene3D" id="2.60.40.10">
    <property type="entry name" value="Immunoglobulins"/>
    <property type="match status" value="1"/>
</dbReference>
<dbReference type="RefSeq" id="WP_052473898.1">
    <property type="nucleotide sequence ID" value="NZ_JXRQ01000008.1"/>
</dbReference>
<dbReference type="OrthoDB" id="38701at2"/>
<dbReference type="InterPro" id="IPR013783">
    <property type="entry name" value="Ig-like_fold"/>
</dbReference>